<protein>
    <recommendedName>
        <fullName evidence="4">Zinc-ribbon domain-containing protein</fullName>
    </recommendedName>
</protein>
<name>A0A2P2SWL9_9PEZI</name>
<evidence type="ECO:0000256" key="1">
    <source>
        <dbReference type="SAM" id="MobiDB-lite"/>
    </source>
</evidence>
<dbReference type="GeneID" id="28834330"/>
<dbReference type="AlphaFoldDB" id="A0A2P2SWL9"/>
<organism evidence="2 3">
    <name type="scientific">Pseudogymnoascus verrucosus</name>
    <dbReference type="NCBI Taxonomy" id="342668"/>
    <lineage>
        <taxon>Eukaryota</taxon>
        <taxon>Fungi</taxon>
        <taxon>Dikarya</taxon>
        <taxon>Ascomycota</taxon>
        <taxon>Pezizomycotina</taxon>
        <taxon>Leotiomycetes</taxon>
        <taxon>Thelebolales</taxon>
        <taxon>Thelebolaceae</taxon>
        <taxon>Pseudogymnoascus</taxon>
    </lineage>
</organism>
<evidence type="ECO:0000313" key="3">
    <source>
        <dbReference type="Proteomes" id="UP000091956"/>
    </source>
</evidence>
<dbReference type="RefSeq" id="XP_018134975.1">
    <property type="nucleotide sequence ID" value="XM_018270472.2"/>
</dbReference>
<reference evidence="3" key="2">
    <citation type="journal article" date="2018" name="Nat. Commun.">
        <title>Extreme sensitivity to ultraviolet light in the fungal pathogen causing white-nose syndrome of bats.</title>
        <authorList>
            <person name="Palmer J.M."/>
            <person name="Drees K.P."/>
            <person name="Foster J.T."/>
            <person name="Lindner D.L."/>
        </authorList>
    </citation>
    <scope>NUCLEOTIDE SEQUENCE [LARGE SCALE GENOMIC DNA]</scope>
    <source>
        <strain evidence="3">UAMH 10579</strain>
    </source>
</reference>
<gene>
    <name evidence="2" type="ORF">VE01_00944</name>
</gene>
<keyword evidence="3" id="KW-1185">Reference proteome</keyword>
<dbReference type="EMBL" id="KV460207">
    <property type="protein sequence ID" value="OBU01243.1"/>
    <property type="molecule type" value="Genomic_DNA"/>
</dbReference>
<proteinExistence type="predicted"/>
<sequence>MFRRPVLGAAVVYGVSRSAARRGVQEEEQRNAEARMSAEMAAEKLRREEEQRERRTQLAIDEAIAKERSKNTAIEAESRYVVPNTGGTGIVDDVPPYSGFNRGPGDAEVKRAATHYCPECRNVCRSGDKFCTKCGCEQPVDDERTVLPKNQL</sequence>
<evidence type="ECO:0000313" key="2">
    <source>
        <dbReference type="EMBL" id="OBU01243.1"/>
    </source>
</evidence>
<feature type="compositionally biased region" description="Basic and acidic residues" evidence="1">
    <location>
        <begin position="41"/>
        <end position="54"/>
    </location>
</feature>
<accession>A0A2P2SWL9</accession>
<dbReference type="OrthoDB" id="4161192at2759"/>
<evidence type="ECO:0008006" key="4">
    <source>
        <dbReference type="Google" id="ProtNLM"/>
    </source>
</evidence>
<dbReference type="Proteomes" id="UP000091956">
    <property type="component" value="Unassembled WGS sequence"/>
</dbReference>
<feature type="region of interest" description="Disordered" evidence="1">
    <location>
        <begin position="18"/>
        <end position="54"/>
    </location>
</feature>
<feature type="compositionally biased region" description="Basic and acidic residues" evidence="1">
    <location>
        <begin position="23"/>
        <end position="33"/>
    </location>
</feature>
<reference evidence="2 3" key="1">
    <citation type="submission" date="2016-03" db="EMBL/GenBank/DDBJ databases">
        <title>Comparative genomics of Pseudogymnoascus destructans, the fungus causing white-nose syndrome of bats.</title>
        <authorList>
            <person name="Palmer J.M."/>
            <person name="Drees K.P."/>
            <person name="Foster J.T."/>
            <person name="Lindner D.L."/>
        </authorList>
    </citation>
    <scope>NUCLEOTIDE SEQUENCE [LARGE SCALE GENOMIC DNA]</scope>
    <source>
        <strain evidence="2 3">UAMH 10579</strain>
    </source>
</reference>